<keyword evidence="4" id="KW-0238">DNA-binding</keyword>
<name>A0A6V1UZI2_HETAK</name>
<dbReference type="SMART" id="SM00380">
    <property type="entry name" value="AP2"/>
    <property type="match status" value="1"/>
</dbReference>
<dbReference type="PROSITE" id="PS51032">
    <property type="entry name" value="AP2_ERF"/>
    <property type="match status" value="1"/>
</dbReference>
<dbReference type="GO" id="GO:0005634">
    <property type="term" value="C:nucleus"/>
    <property type="evidence" value="ECO:0007669"/>
    <property type="project" value="UniProtKB-SubCell"/>
</dbReference>
<dbReference type="GO" id="GO:0003700">
    <property type="term" value="F:DNA-binding transcription factor activity"/>
    <property type="evidence" value="ECO:0007669"/>
    <property type="project" value="InterPro"/>
</dbReference>
<evidence type="ECO:0000256" key="3">
    <source>
        <dbReference type="ARBA" id="ARBA00023016"/>
    </source>
</evidence>
<sequence>MYRPYNPMHETPQWASQPFQKMATVKETSEEELLESALFSLRTMKTSDRTGGESSPRCVSRPDRSVSFCYPFNAAPRPATQHYSATESIRAVKRHKSFDDTLLAPVCSISDGGLASPRAEMLFSPGSPGKSDSNRPRVQSAGRRGPRGQSQFKGVCVTRAGKWRSVIYVGRKQLYLGVFETEQEAAKAYDNSAVKYFGDGAVLNFPDGRHTVVETDGERQTTVVNKASPMPDHDPAPFDGLFPAAPSVSYLSSTLKRNWSSPELRA</sequence>
<proteinExistence type="predicted"/>
<keyword evidence="2" id="KW-0805">Transcription regulation</keyword>
<evidence type="ECO:0000256" key="6">
    <source>
        <dbReference type="ARBA" id="ARBA00023163"/>
    </source>
</evidence>
<feature type="region of interest" description="Disordered" evidence="8">
    <location>
        <begin position="118"/>
        <end position="152"/>
    </location>
</feature>
<feature type="domain" description="AP2/ERF" evidence="9">
    <location>
        <begin position="151"/>
        <end position="206"/>
    </location>
</feature>
<dbReference type="SUPFAM" id="SSF54171">
    <property type="entry name" value="DNA-binding domain"/>
    <property type="match status" value="1"/>
</dbReference>
<dbReference type="InterPro" id="IPR016177">
    <property type="entry name" value="DNA-bd_dom_sf"/>
</dbReference>
<evidence type="ECO:0000256" key="1">
    <source>
        <dbReference type="ARBA" id="ARBA00004123"/>
    </source>
</evidence>
<evidence type="ECO:0000256" key="5">
    <source>
        <dbReference type="ARBA" id="ARBA00023159"/>
    </source>
</evidence>
<dbReference type="AlphaFoldDB" id="A0A6V1UZI2"/>
<accession>A0A6V1UZI2</accession>
<evidence type="ECO:0000259" key="9">
    <source>
        <dbReference type="PROSITE" id="PS51032"/>
    </source>
</evidence>
<evidence type="ECO:0000256" key="7">
    <source>
        <dbReference type="ARBA" id="ARBA00023242"/>
    </source>
</evidence>
<comment type="subcellular location">
    <subcellularLocation>
        <location evidence="1">Nucleus</location>
    </subcellularLocation>
</comment>
<organism evidence="10">
    <name type="scientific">Heterosigma akashiwo</name>
    <name type="common">Chromophytic alga</name>
    <name type="synonym">Heterosigma carterae</name>
    <dbReference type="NCBI Taxonomy" id="2829"/>
    <lineage>
        <taxon>Eukaryota</taxon>
        <taxon>Sar</taxon>
        <taxon>Stramenopiles</taxon>
        <taxon>Ochrophyta</taxon>
        <taxon>Raphidophyceae</taxon>
        <taxon>Chattonellales</taxon>
        <taxon>Chattonellaceae</taxon>
        <taxon>Heterosigma</taxon>
    </lineage>
</organism>
<evidence type="ECO:0000256" key="8">
    <source>
        <dbReference type="SAM" id="MobiDB-lite"/>
    </source>
</evidence>
<keyword evidence="5" id="KW-0010">Activator</keyword>
<keyword evidence="3" id="KW-0346">Stress response</keyword>
<dbReference type="PANTHER" id="PTHR31241:SF62">
    <property type="entry name" value="DEHYDRATION-RESPONSIVE ELEMENT-BINDING PROTEIN 2D"/>
    <property type="match status" value="1"/>
</dbReference>
<evidence type="ECO:0000313" key="10">
    <source>
        <dbReference type="EMBL" id="CAE0642463.1"/>
    </source>
</evidence>
<dbReference type="InterPro" id="IPR001471">
    <property type="entry name" value="AP2/ERF_dom"/>
</dbReference>
<keyword evidence="7" id="KW-0539">Nucleus</keyword>
<gene>
    <name evidence="10" type="ORF">HAKA00212_LOCUS21320</name>
</gene>
<dbReference type="Gene3D" id="3.30.730.10">
    <property type="entry name" value="AP2/ERF domain"/>
    <property type="match status" value="1"/>
</dbReference>
<evidence type="ECO:0000256" key="2">
    <source>
        <dbReference type="ARBA" id="ARBA00023015"/>
    </source>
</evidence>
<dbReference type="GO" id="GO:0003677">
    <property type="term" value="F:DNA binding"/>
    <property type="evidence" value="ECO:0007669"/>
    <property type="project" value="UniProtKB-KW"/>
</dbReference>
<protein>
    <recommendedName>
        <fullName evidence="9">AP2/ERF domain-containing protein</fullName>
    </recommendedName>
</protein>
<reference evidence="10" key="1">
    <citation type="submission" date="2021-01" db="EMBL/GenBank/DDBJ databases">
        <authorList>
            <person name="Corre E."/>
            <person name="Pelletier E."/>
            <person name="Niang G."/>
            <person name="Scheremetjew M."/>
            <person name="Finn R."/>
            <person name="Kale V."/>
            <person name="Holt S."/>
            <person name="Cochrane G."/>
            <person name="Meng A."/>
            <person name="Brown T."/>
            <person name="Cohen L."/>
        </authorList>
    </citation>
    <scope>NUCLEOTIDE SEQUENCE</scope>
    <source>
        <strain evidence="10">CCMP3107</strain>
    </source>
</reference>
<dbReference type="PANTHER" id="PTHR31241">
    <property type="entry name" value="DEHYDRATION-RESPONSIVE ELEMENT-BINDING PROTEIN 2C"/>
    <property type="match status" value="1"/>
</dbReference>
<dbReference type="EMBL" id="HBIU01047766">
    <property type="protein sequence ID" value="CAE0642463.1"/>
    <property type="molecule type" value="Transcribed_RNA"/>
</dbReference>
<evidence type="ECO:0000256" key="4">
    <source>
        <dbReference type="ARBA" id="ARBA00023125"/>
    </source>
</evidence>
<dbReference type="CDD" id="cd00018">
    <property type="entry name" value="AP2"/>
    <property type="match status" value="1"/>
</dbReference>
<keyword evidence="6" id="KW-0804">Transcription</keyword>
<dbReference type="InterPro" id="IPR036955">
    <property type="entry name" value="AP2/ERF_dom_sf"/>
</dbReference>